<dbReference type="SUPFAM" id="SSF54631">
    <property type="entry name" value="CBS-domain pair"/>
    <property type="match status" value="1"/>
</dbReference>
<evidence type="ECO:0000259" key="3">
    <source>
        <dbReference type="PROSITE" id="PS51371"/>
    </source>
</evidence>
<dbReference type="Proteomes" id="UP000319383">
    <property type="component" value="Chromosome"/>
</dbReference>
<dbReference type="InterPro" id="IPR000644">
    <property type="entry name" value="CBS_dom"/>
</dbReference>
<dbReference type="Gene3D" id="3.10.580.10">
    <property type="entry name" value="CBS-domain"/>
    <property type="match status" value="1"/>
</dbReference>
<evidence type="ECO:0000313" key="5">
    <source>
        <dbReference type="Proteomes" id="UP000319383"/>
    </source>
</evidence>
<dbReference type="InterPro" id="IPR046342">
    <property type="entry name" value="CBS_dom_sf"/>
</dbReference>
<protein>
    <submittedName>
        <fullName evidence="4">CBS domain protein</fullName>
    </submittedName>
</protein>
<dbReference type="EMBL" id="CP036276">
    <property type="protein sequence ID" value="QDU46853.1"/>
    <property type="molecule type" value="Genomic_DNA"/>
</dbReference>
<dbReference type="PROSITE" id="PS51371">
    <property type="entry name" value="CBS"/>
    <property type="match status" value="1"/>
</dbReference>
<keyword evidence="1" id="KW-0677">Repeat</keyword>
<keyword evidence="5" id="KW-1185">Reference proteome</keyword>
<reference evidence="4 5" key="1">
    <citation type="submission" date="2019-02" db="EMBL/GenBank/DDBJ databases">
        <title>Deep-cultivation of Planctomycetes and their phenomic and genomic characterization uncovers novel biology.</title>
        <authorList>
            <person name="Wiegand S."/>
            <person name="Jogler M."/>
            <person name="Boedeker C."/>
            <person name="Pinto D."/>
            <person name="Vollmers J."/>
            <person name="Rivas-Marin E."/>
            <person name="Kohn T."/>
            <person name="Peeters S.H."/>
            <person name="Heuer A."/>
            <person name="Rast P."/>
            <person name="Oberbeckmann S."/>
            <person name="Bunk B."/>
            <person name="Jeske O."/>
            <person name="Meyerdierks A."/>
            <person name="Storesund J.E."/>
            <person name="Kallscheuer N."/>
            <person name="Luecker S."/>
            <person name="Lage O.M."/>
            <person name="Pohl T."/>
            <person name="Merkel B.J."/>
            <person name="Hornburger P."/>
            <person name="Mueller R.-W."/>
            <person name="Bruemmer F."/>
            <person name="Labrenz M."/>
            <person name="Spormann A.M."/>
            <person name="Op den Camp H."/>
            <person name="Overmann J."/>
            <person name="Amann R."/>
            <person name="Jetten M.S.M."/>
            <person name="Mascher T."/>
            <person name="Medema M.H."/>
            <person name="Devos D.P."/>
            <person name="Kaster A.-K."/>
            <person name="Ovreas L."/>
            <person name="Rohde M."/>
            <person name="Galperin M.Y."/>
            <person name="Jogler C."/>
        </authorList>
    </citation>
    <scope>NUCLEOTIDE SEQUENCE [LARGE SCALE GENOMIC DNA]</scope>
    <source>
        <strain evidence="4 5">Mal52</strain>
    </source>
</reference>
<dbReference type="PANTHER" id="PTHR48108">
    <property type="entry name" value="CBS DOMAIN-CONTAINING PROTEIN CBSX2, CHLOROPLASTIC"/>
    <property type="match status" value="1"/>
</dbReference>
<sequence>MQPTENTSQPREPDPPSLTELFHRVNSVIPDDQSLLTVEPEMPVADALDLLGKHRFSQVPVVVGREVLGLFSHQTFAQAVITQSLAATKNRKFDALELTVEDCMDSKPSFARVTDEFAEWFDVIDRNNSILVGSPDRLLGIVTSMDILRYLYRVASPFVLIGEVELALRALMTIAVNPETLAACAHECLKDKYDAESMPTELHKMSFNDYIQIVGDGRRWPHFAPFFGGSRPRTRAKLEQLRDIRNVIFHFRREITVDEYQSLASNRDWMLRKARTAEARQREGQQ</sequence>
<accession>A0A517ZWH0</accession>
<evidence type="ECO:0000256" key="1">
    <source>
        <dbReference type="ARBA" id="ARBA00022737"/>
    </source>
</evidence>
<dbReference type="RefSeq" id="WP_145379416.1">
    <property type="nucleotide sequence ID" value="NZ_CP036276.1"/>
</dbReference>
<dbReference type="SMART" id="SM00116">
    <property type="entry name" value="CBS"/>
    <property type="match status" value="2"/>
</dbReference>
<organism evidence="4 5">
    <name type="scientific">Symmachiella dynata</name>
    <dbReference type="NCBI Taxonomy" id="2527995"/>
    <lineage>
        <taxon>Bacteria</taxon>
        <taxon>Pseudomonadati</taxon>
        <taxon>Planctomycetota</taxon>
        <taxon>Planctomycetia</taxon>
        <taxon>Planctomycetales</taxon>
        <taxon>Planctomycetaceae</taxon>
        <taxon>Symmachiella</taxon>
    </lineage>
</organism>
<name>A0A517ZWH0_9PLAN</name>
<keyword evidence="2" id="KW-0129">CBS domain</keyword>
<dbReference type="PANTHER" id="PTHR48108:SF26">
    <property type="entry name" value="CBS DOMAIN-CONTAINING PROTEIN DDB_G0289609"/>
    <property type="match status" value="1"/>
</dbReference>
<evidence type="ECO:0000313" key="4">
    <source>
        <dbReference type="EMBL" id="QDU46853.1"/>
    </source>
</evidence>
<dbReference type="CDD" id="cd02205">
    <property type="entry name" value="CBS_pair_SF"/>
    <property type="match status" value="1"/>
</dbReference>
<evidence type="ECO:0000256" key="2">
    <source>
        <dbReference type="PROSITE-ProRule" id="PRU00703"/>
    </source>
</evidence>
<proteinExistence type="predicted"/>
<gene>
    <name evidence="4" type="ORF">Mal52_53760</name>
</gene>
<dbReference type="AlphaFoldDB" id="A0A517ZWH0"/>
<dbReference type="KEGG" id="sdyn:Mal52_53760"/>
<dbReference type="Pfam" id="PF00571">
    <property type="entry name" value="CBS"/>
    <property type="match status" value="2"/>
</dbReference>
<feature type="domain" description="CBS" evidence="3">
    <location>
        <begin position="28"/>
        <end position="88"/>
    </location>
</feature>
<dbReference type="InterPro" id="IPR051462">
    <property type="entry name" value="CBS_domain-containing"/>
</dbReference>